<dbReference type="InterPro" id="IPR011025">
    <property type="entry name" value="GproteinA_insert"/>
</dbReference>
<comment type="caution">
    <text evidence="7">The sequence shown here is derived from an EMBL/GenBank/DDBJ whole genome shotgun (WGS) entry which is preliminary data.</text>
</comment>
<evidence type="ECO:0000256" key="6">
    <source>
        <dbReference type="PIRSR" id="PIRSR601019-2"/>
    </source>
</evidence>
<evidence type="ECO:0000256" key="1">
    <source>
        <dbReference type="ARBA" id="ARBA00022723"/>
    </source>
</evidence>
<dbReference type="GO" id="GO:0005737">
    <property type="term" value="C:cytoplasm"/>
    <property type="evidence" value="ECO:0007669"/>
    <property type="project" value="TreeGrafter"/>
</dbReference>
<keyword evidence="3 5" id="KW-0342">GTP-binding</keyword>
<feature type="binding site" evidence="5">
    <location>
        <begin position="253"/>
        <end position="256"/>
    </location>
    <ligand>
        <name>GTP</name>
        <dbReference type="ChEBI" id="CHEBI:37565"/>
    </ligand>
</feature>
<keyword evidence="8" id="KW-1185">Reference proteome</keyword>
<dbReference type="GO" id="GO:0001664">
    <property type="term" value="F:G protein-coupled receptor binding"/>
    <property type="evidence" value="ECO:0007669"/>
    <property type="project" value="TreeGrafter"/>
</dbReference>
<dbReference type="Gene3D" id="3.40.50.300">
    <property type="entry name" value="P-loop containing nucleotide triphosphate hydrolases"/>
    <property type="match status" value="1"/>
</dbReference>
<dbReference type="Gene3D" id="1.10.400.10">
    <property type="entry name" value="GI Alpha 1, domain 2-like"/>
    <property type="match status" value="1"/>
</dbReference>
<evidence type="ECO:0000313" key="8">
    <source>
        <dbReference type="Proteomes" id="UP000193411"/>
    </source>
</evidence>
<reference evidence="7 8" key="1">
    <citation type="submission" date="2016-07" db="EMBL/GenBank/DDBJ databases">
        <title>Pervasive Adenine N6-methylation of Active Genes in Fungi.</title>
        <authorList>
            <consortium name="DOE Joint Genome Institute"/>
            <person name="Mondo S.J."/>
            <person name="Dannebaum R.O."/>
            <person name="Kuo R.C."/>
            <person name="Labutti K."/>
            <person name="Haridas S."/>
            <person name="Kuo A."/>
            <person name="Salamov A."/>
            <person name="Ahrendt S.R."/>
            <person name="Lipzen A."/>
            <person name="Sullivan W."/>
            <person name="Andreopoulos W.B."/>
            <person name="Clum A."/>
            <person name="Lindquist E."/>
            <person name="Daum C."/>
            <person name="Ramamoorthy G.K."/>
            <person name="Gryganskyi A."/>
            <person name="Culley D."/>
            <person name="Magnuson J.K."/>
            <person name="James T.Y."/>
            <person name="O'Malley M.A."/>
            <person name="Stajich J.E."/>
            <person name="Spatafora J.W."/>
            <person name="Visel A."/>
            <person name="Grigoriev I.V."/>
        </authorList>
    </citation>
    <scope>NUCLEOTIDE SEQUENCE [LARGE SCALE GENOMIC DNA]</scope>
    <source>
        <strain evidence="7 8">PL171</strain>
    </source>
</reference>
<dbReference type="GO" id="GO:0005834">
    <property type="term" value="C:heterotrimeric G-protein complex"/>
    <property type="evidence" value="ECO:0007669"/>
    <property type="project" value="TreeGrafter"/>
</dbReference>
<evidence type="ECO:0000256" key="5">
    <source>
        <dbReference type="PIRSR" id="PIRSR601019-1"/>
    </source>
</evidence>
<dbReference type="GO" id="GO:0046872">
    <property type="term" value="F:metal ion binding"/>
    <property type="evidence" value="ECO:0007669"/>
    <property type="project" value="UniProtKB-KW"/>
</dbReference>
<dbReference type="InterPro" id="IPR001019">
    <property type="entry name" value="Gprotein_alpha_su"/>
</dbReference>
<dbReference type="CDD" id="cd00066">
    <property type="entry name" value="G-alpha"/>
    <property type="match status" value="1"/>
</dbReference>
<evidence type="ECO:0000256" key="4">
    <source>
        <dbReference type="ARBA" id="ARBA00023224"/>
    </source>
</evidence>
<proteinExistence type="predicted"/>
<dbReference type="GO" id="GO:0003924">
    <property type="term" value="F:GTPase activity"/>
    <property type="evidence" value="ECO:0007669"/>
    <property type="project" value="InterPro"/>
</dbReference>
<feature type="binding site" evidence="5">
    <location>
        <begin position="27"/>
        <end position="32"/>
    </location>
    <ligand>
        <name>GTP</name>
        <dbReference type="ChEBI" id="CHEBI:37565"/>
    </ligand>
</feature>
<feature type="binding site" evidence="5">
    <location>
        <begin position="159"/>
        <end position="165"/>
    </location>
    <ligand>
        <name>GTP</name>
        <dbReference type="ChEBI" id="CHEBI:37565"/>
    </ligand>
</feature>
<dbReference type="Proteomes" id="UP000193411">
    <property type="component" value="Unassembled WGS sequence"/>
</dbReference>
<organism evidence="7 8">
    <name type="scientific">Catenaria anguillulae PL171</name>
    <dbReference type="NCBI Taxonomy" id="765915"/>
    <lineage>
        <taxon>Eukaryota</taxon>
        <taxon>Fungi</taxon>
        <taxon>Fungi incertae sedis</taxon>
        <taxon>Blastocladiomycota</taxon>
        <taxon>Blastocladiomycetes</taxon>
        <taxon>Blastocladiales</taxon>
        <taxon>Catenariaceae</taxon>
        <taxon>Catenaria</taxon>
    </lineage>
</organism>
<dbReference type="FunFam" id="3.40.50.300:FF:000692">
    <property type="entry name" value="Guanine nucleotide-binding protein subunit alpha"/>
    <property type="match status" value="1"/>
</dbReference>
<keyword evidence="4" id="KW-0807">Transducer</keyword>
<dbReference type="AlphaFoldDB" id="A0A1Y2HRX7"/>
<evidence type="ECO:0000256" key="2">
    <source>
        <dbReference type="ARBA" id="ARBA00022741"/>
    </source>
</evidence>
<dbReference type="SMART" id="SM00275">
    <property type="entry name" value="G_alpha"/>
    <property type="match status" value="1"/>
</dbReference>
<keyword evidence="2 5" id="KW-0547">Nucleotide-binding</keyword>
<dbReference type="GO" id="GO:0005525">
    <property type="term" value="F:GTP binding"/>
    <property type="evidence" value="ECO:0007669"/>
    <property type="project" value="UniProtKB-KW"/>
</dbReference>
<accession>A0A1Y2HRX7</accession>
<dbReference type="STRING" id="765915.A0A1Y2HRX7"/>
<evidence type="ECO:0000256" key="3">
    <source>
        <dbReference type="ARBA" id="ARBA00023134"/>
    </source>
</evidence>
<evidence type="ECO:0000313" key="7">
    <source>
        <dbReference type="EMBL" id="ORZ37350.1"/>
    </source>
</evidence>
<dbReference type="PANTHER" id="PTHR10218">
    <property type="entry name" value="GTP-BINDING PROTEIN ALPHA SUBUNIT"/>
    <property type="match status" value="1"/>
</dbReference>
<keyword evidence="6" id="KW-0460">Magnesium</keyword>
<dbReference type="PRINTS" id="PR00318">
    <property type="entry name" value="GPROTEINA"/>
</dbReference>
<feature type="binding site" evidence="6">
    <location>
        <position position="31"/>
    </location>
    <ligand>
        <name>Mg(2+)</name>
        <dbReference type="ChEBI" id="CHEBI:18420"/>
    </ligand>
</feature>
<gene>
    <name evidence="7" type="ORF">BCR44DRAFT_1388618</name>
</gene>
<dbReference type="GO" id="GO:0007188">
    <property type="term" value="P:adenylate cyclase-modulating G protein-coupled receptor signaling pathway"/>
    <property type="evidence" value="ECO:0007669"/>
    <property type="project" value="TreeGrafter"/>
</dbReference>
<dbReference type="OrthoDB" id="5817230at2759"/>
<dbReference type="SUPFAM" id="SSF52540">
    <property type="entry name" value="P-loop containing nucleoside triphosphate hydrolases"/>
    <property type="match status" value="1"/>
</dbReference>
<dbReference type="EMBL" id="MCFL01000013">
    <property type="protein sequence ID" value="ORZ37350.1"/>
    <property type="molecule type" value="Genomic_DNA"/>
</dbReference>
<name>A0A1Y2HRX7_9FUNG</name>
<feature type="non-terminal residue" evidence="7">
    <location>
        <position position="1"/>
    </location>
</feature>
<dbReference type="PANTHER" id="PTHR10218:SF302">
    <property type="entry name" value="GUANINE NUCLEOTIDE-BINDING PROTEIN ALPHA-5 SUBUNIT"/>
    <property type="match status" value="1"/>
</dbReference>
<protein>
    <submittedName>
        <fullName evidence="7">Guanine nucleotide binding protein, alpha subunit</fullName>
    </submittedName>
</protein>
<sequence length="347" mass="39391">AEIDRWLKEEAKKDSESRKILLLGTSESGKSTVVRQMKLISTGNLSDYREAEWRPILQGNILRGVHELLHAMAQLDISLANTNESAMLRNLPENAVRSPPTPFPEEWSEAVLTVYKDPSLKVAFERRHEATVLDNISYLFQHIPRLMTPNASISNEDILFARLETTGCSETKLNMYGLNYKVYDVPGSRSERHAWVPFFDDANVILFVVSTSSYDQTLAEDPSTNRLLEAMVVFEQVCNNPLLENTAIILFLNKIDLLASKFKAEAFTVPFPDFAAPPPGEDMTEHVLKFLAKKFYYLNHKRERKLYVHNTCATDTNQVRVVLATVNKIIIKLNLAAVRFSPRSMDA</sequence>
<feature type="binding site" evidence="6">
    <location>
        <position position="165"/>
    </location>
    <ligand>
        <name>Mg(2+)</name>
        <dbReference type="ChEBI" id="CHEBI:18420"/>
    </ligand>
</feature>
<feature type="binding site" evidence="5">
    <location>
        <position position="313"/>
    </location>
    <ligand>
        <name>GTP</name>
        <dbReference type="ChEBI" id="CHEBI:37565"/>
    </ligand>
</feature>
<dbReference type="PROSITE" id="PS51882">
    <property type="entry name" value="G_ALPHA"/>
    <property type="match status" value="1"/>
</dbReference>
<keyword evidence="1 6" id="KW-0479">Metal-binding</keyword>
<dbReference type="SUPFAM" id="SSF47895">
    <property type="entry name" value="Transducin (alpha subunit), insertion domain"/>
    <property type="match status" value="1"/>
</dbReference>
<dbReference type="GO" id="GO:0031683">
    <property type="term" value="F:G-protein beta/gamma-subunit complex binding"/>
    <property type="evidence" value="ECO:0007669"/>
    <property type="project" value="InterPro"/>
</dbReference>
<dbReference type="Pfam" id="PF00503">
    <property type="entry name" value="G-alpha"/>
    <property type="match status" value="1"/>
</dbReference>
<dbReference type="InterPro" id="IPR027417">
    <property type="entry name" value="P-loop_NTPase"/>
</dbReference>